<organism evidence="2 3">
    <name type="scientific">Punica granatum</name>
    <name type="common">Pomegranate</name>
    <dbReference type="NCBI Taxonomy" id="22663"/>
    <lineage>
        <taxon>Eukaryota</taxon>
        <taxon>Viridiplantae</taxon>
        <taxon>Streptophyta</taxon>
        <taxon>Embryophyta</taxon>
        <taxon>Tracheophyta</taxon>
        <taxon>Spermatophyta</taxon>
        <taxon>Magnoliopsida</taxon>
        <taxon>eudicotyledons</taxon>
        <taxon>Gunneridae</taxon>
        <taxon>Pentapetalae</taxon>
        <taxon>rosids</taxon>
        <taxon>malvids</taxon>
        <taxon>Myrtales</taxon>
        <taxon>Lythraceae</taxon>
        <taxon>Punica</taxon>
    </lineage>
</organism>
<name>A0A218WIG6_PUNGR</name>
<dbReference type="Proteomes" id="UP000197138">
    <property type="component" value="Unassembled WGS sequence"/>
</dbReference>
<dbReference type="EMBL" id="MTKT01004293">
    <property type="protein sequence ID" value="OWM72363.1"/>
    <property type="molecule type" value="Genomic_DNA"/>
</dbReference>
<accession>A0A218WIG6</accession>
<feature type="region of interest" description="Disordered" evidence="1">
    <location>
        <begin position="18"/>
        <end position="74"/>
    </location>
</feature>
<evidence type="ECO:0000256" key="1">
    <source>
        <dbReference type="SAM" id="MobiDB-lite"/>
    </source>
</evidence>
<evidence type="ECO:0000313" key="2">
    <source>
        <dbReference type="EMBL" id="OWM72363.1"/>
    </source>
</evidence>
<gene>
    <name evidence="2" type="ORF">CDL15_Pgr018248</name>
</gene>
<sequence>MGSSNGWTPCPWRLQTYKRKGTHKRGTAQLRGNSSAVVSRSPRHTGPRTPQLGNGGSPLNFQPGLAEGEERTRL</sequence>
<comment type="caution">
    <text evidence="2">The sequence shown here is derived from an EMBL/GenBank/DDBJ whole genome shotgun (WGS) entry which is preliminary data.</text>
</comment>
<evidence type="ECO:0000313" key="3">
    <source>
        <dbReference type="Proteomes" id="UP000197138"/>
    </source>
</evidence>
<reference evidence="3" key="1">
    <citation type="journal article" date="2017" name="Plant J.">
        <title>The pomegranate (Punica granatum L.) genome and the genomics of punicalagin biosynthesis.</title>
        <authorList>
            <person name="Qin G."/>
            <person name="Xu C."/>
            <person name="Ming R."/>
            <person name="Tang H."/>
            <person name="Guyot R."/>
            <person name="Kramer E.M."/>
            <person name="Hu Y."/>
            <person name="Yi X."/>
            <person name="Qi Y."/>
            <person name="Xu X."/>
            <person name="Gao Z."/>
            <person name="Pan H."/>
            <person name="Jian J."/>
            <person name="Tian Y."/>
            <person name="Yue Z."/>
            <person name="Xu Y."/>
        </authorList>
    </citation>
    <scope>NUCLEOTIDE SEQUENCE [LARGE SCALE GENOMIC DNA]</scope>
    <source>
        <strain evidence="3">cv. Dabenzi</strain>
    </source>
</reference>
<dbReference type="AlphaFoldDB" id="A0A218WIG6"/>
<proteinExistence type="predicted"/>
<protein>
    <submittedName>
        <fullName evidence="2">Uncharacterized protein</fullName>
    </submittedName>
</protein>